<proteinExistence type="predicted"/>
<dbReference type="InterPro" id="IPR000792">
    <property type="entry name" value="Tscrpt_reg_LuxR_C"/>
</dbReference>
<name>A0A1I0QPX1_9RHOB</name>
<dbReference type="Gene3D" id="1.10.10.10">
    <property type="entry name" value="Winged helix-like DNA-binding domain superfamily/Winged helix DNA-binding domain"/>
    <property type="match status" value="1"/>
</dbReference>
<keyword evidence="1" id="KW-1133">Transmembrane helix</keyword>
<evidence type="ECO:0000313" key="3">
    <source>
        <dbReference type="EMBL" id="SEW29266.1"/>
    </source>
</evidence>
<dbReference type="AlphaFoldDB" id="A0A1I0QPX1"/>
<dbReference type="GO" id="GO:0006355">
    <property type="term" value="P:regulation of DNA-templated transcription"/>
    <property type="evidence" value="ECO:0007669"/>
    <property type="project" value="InterPro"/>
</dbReference>
<keyword evidence="1" id="KW-0472">Membrane</keyword>
<feature type="transmembrane region" description="Helical" evidence="1">
    <location>
        <begin position="37"/>
        <end position="57"/>
    </location>
</feature>
<dbReference type="SMART" id="SM00421">
    <property type="entry name" value="HTH_LUXR"/>
    <property type="match status" value="1"/>
</dbReference>
<protein>
    <submittedName>
        <fullName evidence="3">Regulatory protein, luxR family</fullName>
    </submittedName>
</protein>
<gene>
    <name evidence="3" type="ORF">SAMN04488515_2072</name>
</gene>
<evidence type="ECO:0000256" key="1">
    <source>
        <dbReference type="SAM" id="Phobius"/>
    </source>
</evidence>
<sequence length="184" mass="20034">MGKRNIVVIALPALAFAVVCGVDILRETDAWDPVEVGLDVAETAMLVLLIIAVAWSVQRISSVDEEQRAIQDYFTRRTARGETWRAERAAEIAAMGDAITREFKAWGLTSAEMDVAGLLLKGASMKEIAIARETSEATIRQQAQSMYRKSGLSGRVELSAYFLDSLLGEAEKLGNAKLSVVVSE</sequence>
<dbReference type="Proteomes" id="UP000199167">
    <property type="component" value="Unassembled WGS sequence"/>
</dbReference>
<dbReference type="SUPFAM" id="SSF46894">
    <property type="entry name" value="C-terminal effector domain of the bipartite response regulators"/>
    <property type="match status" value="1"/>
</dbReference>
<evidence type="ECO:0000313" key="4">
    <source>
        <dbReference type="Proteomes" id="UP000199167"/>
    </source>
</evidence>
<dbReference type="GO" id="GO:0003677">
    <property type="term" value="F:DNA binding"/>
    <property type="evidence" value="ECO:0007669"/>
    <property type="project" value="InterPro"/>
</dbReference>
<accession>A0A1I0QPX1</accession>
<organism evidence="3 4">
    <name type="scientific">Cognatiyoonia koreensis</name>
    <dbReference type="NCBI Taxonomy" id="364200"/>
    <lineage>
        <taxon>Bacteria</taxon>
        <taxon>Pseudomonadati</taxon>
        <taxon>Pseudomonadota</taxon>
        <taxon>Alphaproteobacteria</taxon>
        <taxon>Rhodobacterales</taxon>
        <taxon>Paracoccaceae</taxon>
        <taxon>Cognatiyoonia</taxon>
    </lineage>
</organism>
<dbReference type="InterPro" id="IPR016032">
    <property type="entry name" value="Sig_transdc_resp-reg_C-effctor"/>
</dbReference>
<evidence type="ECO:0000259" key="2">
    <source>
        <dbReference type="SMART" id="SM00421"/>
    </source>
</evidence>
<dbReference type="EMBL" id="FOIZ01000001">
    <property type="protein sequence ID" value="SEW29266.1"/>
    <property type="molecule type" value="Genomic_DNA"/>
</dbReference>
<dbReference type="InterPro" id="IPR036388">
    <property type="entry name" value="WH-like_DNA-bd_sf"/>
</dbReference>
<dbReference type="Pfam" id="PF00196">
    <property type="entry name" value="GerE"/>
    <property type="match status" value="1"/>
</dbReference>
<keyword evidence="1" id="KW-0812">Transmembrane</keyword>
<feature type="domain" description="HTH luxR-type" evidence="2">
    <location>
        <begin position="105"/>
        <end position="162"/>
    </location>
</feature>
<dbReference type="RefSeq" id="WP_207510506.1">
    <property type="nucleotide sequence ID" value="NZ_FOIZ01000001.1"/>
</dbReference>
<reference evidence="3 4" key="1">
    <citation type="submission" date="2016-10" db="EMBL/GenBank/DDBJ databases">
        <authorList>
            <person name="de Groot N.N."/>
        </authorList>
    </citation>
    <scope>NUCLEOTIDE SEQUENCE [LARGE SCALE GENOMIC DNA]</scope>
    <source>
        <strain evidence="3 4">DSM 17925</strain>
    </source>
</reference>
<dbReference type="STRING" id="364200.SAMN04488515_2072"/>
<keyword evidence="4" id="KW-1185">Reference proteome</keyword>